<keyword evidence="4" id="KW-1185">Reference proteome</keyword>
<dbReference type="InterPro" id="IPR050951">
    <property type="entry name" value="Retrovirus_Pol_polyprotein"/>
</dbReference>
<evidence type="ECO:0000313" key="4">
    <source>
        <dbReference type="Proteomes" id="UP000765509"/>
    </source>
</evidence>
<dbReference type="Pfam" id="PF00665">
    <property type="entry name" value="rve"/>
    <property type="match status" value="1"/>
</dbReference>
<dbReference type="GO" id="GO:0015074">
    <property type="term" value="P:DNA integration"/>
    <property type="evidence" value="ECO:0007669"/>
    <property type="project" value="InterPro"/>
</dbReference>
<feature type="domain" description="Integrase catalytic" evidence="2">
    <location>
        <begin position="1"/>
        <end position="161"/>
    </location>
</feature>
<dbReference type="PANTHER" id="PTHR37984:SF5">
    <property type="entry name" value="PROTEIN NYNRIN-LIKE"/>
    <property type="match status" value="1"/>
</dbReference>
<dbReference type="InterPro" id="IPR012337">
    <property type="entry name" value="RNaseH-like_sf"/>
</dbReference>
<gene>
    <name evidence="3" type="ORF">O181_091736</name>
</gene>
<dbReference type="EMBL" id="AVOT02058047">
    <property type="protein sequence ID" value="MBW0552021.1"/>
    <property type="molecule type" value="Genomic_DNA"/>
</dbReference>
<dbReference type="AlphaFoldDB" id="A0A9Q3P9Y3"/>
<dbReference type="SUPFAM" id="SSF53098">
    <property type="entry name" value="Ribonuclease H-like"/>
    <property type="match status" value="1"/>
</dbReference>
<proteinExistence type="predicted"/>
<dbReference type="PROSITE" id="PS50994">
    <property type="entry name" value="INTEGRASE"/>
    <property type="match status" value="1"/>
</dbReference>
<dbReference type="Gene3D" id="3.30.420.10">
    <property type="entry name" value="Ribonuclease H-like superfamily/Ribonuclease H"/>
    <property type="match status" value="1"/>
</dbReference>
<dbReference type="InterPro" id="IPR001584">
    <property type="entry name" value="Integrase_cat-core"/>
</dbReference>
<sequence length="205" mass="23364">MDWVTVLIPGGRENFNACLIIVDRCSKSVRCLPCHKEDTAMDTTLLFWNNIISTCGVPKIIISDREPNFTSELCTNLYDMLGKKLAFSEAYHPQADGLVERMIQTIEDIIRGFCAYVMKYKDHEEYTHDWITLLPAVQLAYNTSQNSTTGKSPSLVEKGWNPLLPVDHLKKDLLTIHPKAKDFHNLWKGPCDTADRCIPGEKEYN</sequence>
<accession>A0A9Q3P9Y3</accession>
<reference evidence="3" key="1">
    <citation type="submission" date="2021-03" db="EMBL/GenBank/DDBJ databases">
        <title>Draft genome sequence of rust myrtle Austropuccinia psidii MF-1, a brazilian biotype.</title>
        <authorList>
            <person name="Quecine M.C."/>
            <person name="Pachon D.M.R."/>
            <person name="Bonatelli M.L."/>
            <person name="Correr F.H."/>
            <person name="Franceschini L.M."/>
            <person name="Leite T.F."/>
            <person name="Margarido G.R.A."/>
            <person name="Almeida C.A."/>
            <person name="Ferrarezi J.A."/>
            <person name="Labate C.A."/>
        </authorList>
    </citation>
    <scope>NUCLEOTIDE SEQUENCE</scope>
    <source>
        <strain evidence="3">MF-1</strain>
    </source>
</reference>
<dbReference type="GO" id="GO:0005634">
    <property type="term" value="C:nucleus"/>
    <property type="evidence" value="ECO:0007669"/>
    <property type="project" value="UniProtKB-ARBA"/>
</dbReference>
<comment type="caution">
    <text evidence="3">The sequence shown here is derived from an EMBL/GenBank/DDBJ whole genome shotgun (WGS) entry which is preliminary data.</text>
</comment>
<dbReference type="PANTHER" id="PTHR37984">
    <property type="entry name" value="PROTEIN CBG26694"/>
    <property type="match status" value="1"/>
</dbReference>
<dbReference type="OrthoDB" id="3240190at2759"/>
<name>A0A9Q3P9Y3_9BASI</name>
<evidence type="ECO:0000259" key="2">
    <source>
        <dbReference type="PROSITE" id="PS50994"/>
    </source>
</evidence>
<dbReference type="GO" id="GO:0003723">
    <property type="term" value="F:RNA binding"/>
    <property type="evidence" value="ECO:0007669"/>
    <property type="project" value="UniProtKB-KW"/>
</dbReference>
<dbReference type="InterPro" id="IPR036397">
    <property type="entry name" value="RNaseH_sf"/>
</dbReference>
<evidence type="ECO:0000313" key="3">
    <source>
        <dbReference type="EMBL" id="MBW0552021.1"/>
    </source>
</evidence>
<evidence type="ECO:0000256" key="1">
    <source>
        <dbReference type="ARBA" id="ARBA00022884"/>
    </source>
</evidence>
<organism evidence="3 4">
    <name type="scientific">Austropuccinia psidii MF-1</name>
    <dbReference type="NCBI Taxonomy" id="1389203"/>
    <lineage>
        <taxon>Eukaryota</taxon>
        <taxon>Fungi</taxon>
        <taxon>Dikarya</taxon>
        <taxon>Basidiomycota</taxon>
        <taxon>Pucciniomycotina</taxon>
        <taxon>Pucciniomycetes</taxon>
        <taxon>Pucciniales</taxon>
        <taxon>Sphaerophragmiaceae</taxon>
        <taxon>Austropuccinia</taxon>
    </lineage>
</organism>
<dbReference type="Proteomes" id="UP000765509">
    <property type="component" value="Unassembled WGS sequence"/>
</dbReference>
<protein>
    <recommendedName>
        <fullName evidence="2">Integrase catalytic domain-containing protein</fullName>
    </recommendedName>
</protein>
<keyword evidence="1" id="KW-0694">RNA-binding</keyword>